<comment type="caution">
    <text evidence="1">The sequence shown here is derived from an EMBL/GenBank/DDBJ whole genome shotgun (WGS) entry which is preliminary data.</text>
</comment>
<protein>
    <submittedName>
        <fullName evidence="1">Uncharacterized protein</fullName>
    </submittedName>
</protein>
<gene>
    <name evidence="1" type="ORF">LVIROSA_LOCUS33254</name>
</gene>
<evidence type="ECO:0000313" key="1">
    <source>
        <dbReference type="EMBL" id="CAH1447656.1"/>
    </source>
</evidence>
<evidence type="ECO:0000313" key="2">
    <source>
        <dbReference type="Proteomes" id="UP001157418"/>
    </source>
</evidence>
<dbReference type="AlphaFoldDB" id="A0AAU9PBM5"/>
<organism evidence="1 2">
    <name type="scientific">Lactuca virosa</name>
    <dbReference type="NCBI Taxonomy" id="75947"/>
    <lineage>
        <taxon>Eukaryota</taxon>
        <taxon>Viridiplantae</taxon>
        <taxon>Streptophyta</taxon>
        <taxon>Embryophyta</taxon>
        <taxon>Tracheophyta</taxon>
        <taxon>Spermatophyta</taxon>
        <taxon>Magnoliopsida</taxon>
        <taxon>eudicotyledons</taxon>
        <taxon>Gunneridae</taxon>
        <taxon>Pentapetalae</taxon>
        <taxon>asterids</taxon>
        <taxon>campanulids</taxon>
        <taxon>Asterales</taxon>
        <taxon>Asteraceae</taxon>
        <taxon>Cichorioideae</taxon>
        <taxon>Cichorieae</taxon>
        <taxon>Lactucinae</taxon>
        <taxon>Lactuca</taxon>
    </lineage>
</organism>
<name>A0AAU9PBM5_9ASTR</name>
<dbReference type="Proteomes" id="UP001157418">
    <property type="component" value="Unassembled WGS sequence"/>
</dbReference>
<dbReference type="EMBL" id="CAKMRJ010005566">
    <property type="protein sequence ID" value="CAH1447656.1"/>
    <property type="molecule type" value="Genomic_DNA"/>
</dbReference>
<proteinExistence type="predicted"/>
<keyword evidence="2" id="KW-1185">Reference proteome</keyword>
<sequence length="147" mass="15351">MEKTSLGYGVIGNGVTNAIGGGGHVTSCVAVAQKGDTGGGQEDYIKTSLSAAGMYVKNTGNDNGSNHGEANDNSNRGCFFFCLSIDNRINNTIIGGNPPANITRGNAHTSQIKTDSMNDNNMSMDTRYNISNENKMGVGIHANNCGR</sequence>
<accession>A0AAU9PBM5</accession>
<reference evidence="1 2" key="1">
    <citation type="submission" date="2022-01" db="EMBL/GenBank/DDBJ databases">
        <authorList>
            <person name="Xiong W."/>
            <person name="Schranz E."/>
        </authorList>
    </citation>
    <scope>NUCLEOTIDE SEQUENCE [LARGE SCALE GENOMIC DNA]</scope>
</reference>